<dbReference type="Gene3D" id="3.40.50.1000">
    <property type="entry name" value="HAD superfamily/HAD-like"/>
    <property type="match status" value="1"/>
</dbReference>
<accession>A0AAW1Q2I7</accession>
<organism evidence="1 2">
    <name type="scientific">[Myrmecia] bisecta</name>
    <dbReference type="NCBI Taxonomy" id="41462"/>
    <lineage>
        <taxon>Eukaryota</taxon>
        <taxon>Viridiplantae</taxon>
        <taxon>Chlorophyta</taxon>
        <taxon>core chlorophytes</taxon>
        <taxon>Trebouxiophyceae</taxon>
        <taxon>Trebouxiales</taxon>
        <taxon>Trebouxiaceae</taxon>
        <taxon>Myrmecia</taxon>
    </lineage>
</organism>
<dbReference type="InterPro" id="IPR010021">
    <property type="entry name" value="PGPP1/Gep4"/>
</dbReference>
<dbReference type="NCBIfam" id="TIGR01662">
    <property type="entry name" value="HAD-SF-IIIA"/>
    <property type="match status" value="1"/>
</dbReference>
<name>A0AAW1Q2I7_9CHLO</name>
<dbReference type="InterPro" id="IPR006549">
    <property type="entry name" value="HAD-SF_hydro_IIIA"/>
</dbReference>
<dbReference type="InterPro" id="IPR023214">
    <property type="entry name" value="HAD_sf"/>
</dbReference>
<dbReference type="Pfam" id="PF09419">
    <property type="entry name" value="PGP_phosphatase"/>
    <property type="match status" value="1"/>
</dbReference>
<gene>
    <name evidence="1" type="ORF">WJX72_007730</name>
</gene>
<reference evidence="1 2" key="1">
    <citation type="journal article" date="2024" name="Nat. Commun.">
        <title>Phylogenomics reveals the evolutionary origins of lichenization in chlorophyte algae.</title>
        <authorList>
            <person name="Puginier C."/>
            <person name="Libourel C."/>
            <person name="Otte J."/>
            <person name="Skaloud P."/>
            <person name="Haon M."/>
            <person name="Grisel S."/>
            <person name="Petersen M."/>
            <person name="Berrin J.G."/>
            <person name="Delaux P.M."/>
            <person name="Dal Grande F."/>
            <person name="Keller J."/>
        </authorList>
    </citation>
    <scope>NUCLEOTIDE SEQUENCE [LARGE SCALE GENOMIC DNA]</scope>
    <source>
        <strain evidence="1 2">SAG 2043</strain>
    </source>
</reference>
<dbReference type="NCBIfam" id="TIGR01668">
    <property type="entry name" value="YqeG_hyp_ppase"/>
    <property type="match status" value="1"/>
</dbReference>
<keyword evidence="2" id="KW-1185">Reference proteome</keyword>
<proteinExistence type="predicted"/>
<dbReference type="GO" id="GO:0008962">
    <property type="term" value="F:phosphatidylglycerophosphatase activity"/>
    <property type="evidence" value="ECO:0007669"/>
    <property type="project" value="InterPro"/>
</dbReference>
<dbReference type="Proteomes" id="UP001489004">
    <property type="component" value="Unassembled WGS sequence"/>
</dbReference>
<protein>
    <submittedName>
        <fullName evidence="1">Uncharacterized protein</fullName>
    </submittedName>
</protein>
<dbReference type="AlphaFoldDB" id="A0AAW1Q2I7"/>
<dbReference type="InterPro" id="IPR027706">
    <property type="entry name" value="PGP_Pase"/>
</dbReference>
<sequence length="747" mass="82347">MISRVCLLGAGPGSGQHWHNGALCGAVERPNSSWLWVPAHPVGSCADHVGCTACEEGYFLAKKMLPASGESMQVCNSCARLHCPAGACEDHVGCTSCPMSKRYPNYFLAKHEDAFLAPTVKSCHACSGHFCKRGGCENDVGCTDCPAGFALTRSPEFHSAGTTPLESCRPCKALGCKPSECEEDVGCTACPHGRFLHHDKTLGANVCTSCSALQCPAGDPDSCEDGVGCLYCDSRHYLHYDENPRVNAWRCIKCIDDFNCSKCGKPFFLSTFNNSESTMYCAHCEHKHCKSPSAGDCVARYSAEEYHPQDPQYFPRQAQALTNFGCSACLPGDFAIIRHGVWDCRYNARAHNCGEGAYGSSLHDLSGCRGCPPEHFEGLRLEETISYQPFIERGNPTNLTFVHCRNRCEQFGCKDCDRIYPEGDQLEGVVWKPDGEFWWDSVNTVADVYCYTCLPGKTRTGDGRCVEPCPEADHVRLEDGSCRAASSCKEGMLLNAKGTCVTKCEVGFRYLMPSHRQAKAHKLTWWQKAGQNFNSAGIILFFQVLLGNQSLAVPHVDVPDITWVDWQALKSAGFQGCVFDKDNTLTEPYATAVHPRLAPALQECSRAFDGRLVLFSNSAGLRQFDPKGEEAKRLEAALSIPVLRHTEKKPAGGTRDMEAHFGCRAEQLIMIGDRTLTDIVFGNRNGMLTIRPAPLTSRGEPWSVRVARRIEELLANHWRRQRVQPPQHPLVTSRQALVSFTKDPGVW</sequence>
<dbReference type="EMBL" id="JALJOR010000007">
    <property type="protein sequence ID" value="KAK9814549.1"/>
    <property type="molecule type" value="Genomic_DNA"/>
</dbReference>
<dbReference type="SUPFAM" id="SSF56784">
    <property type="entry name" value="HAD-like"/>
    <property type="match status" value="1"/>
</dbReference>
<comment type="caution">
    <text evidence="1">The sequence shown here is derived from an EMBL/GenBank/DDBJ whole genome shotgun (WGS) entry which is preliminary data.</text>
</comment>
<evidence type="ECO:0000313" key="2">
    <source>
        <dbReference type="Proteomes" id="UP001489004"/>
    </source>
</evidence>
<dbReference type="InterPro" id="IPR036412">
    <property type="entry name" value="HAD-like_sf"/>
</dbReference>
<evidence type="ECO:0000313" key="1">
    <source>
        <dbReference type="EMBL" id="KAK9814549.1"/>
    </source>
</evidence>